<feature type="chain" id="PRO_5023021137" evidence="2">
    <location>
        <begin position="25"/>
        <end position="526"/>
    </location>
</feature>
<feature type="signal peptide" evidence="2">
    <location>
        <begin position="1"/>
        <end position="24"/>
    </location>
</feature>
<protein>
    <submittedName>
        <fullName evidence="3">Uncharacterized protein</fullName>
    </submittedName>
</protein>
<organism evidence="3 4">
    <name type="scientific">Marmota monax</name>
    <name type="common">Woodchuck</name>
    <dbReference type="NCBI Taxonomy" id="9995"/>
    <lineage>
        <taxon>Eukaryota</taxon>
        <taxon>Metazoa</taxon>
        <taxon>Chordata</taxon>
        <taxon>Craniata</taxon>
        <taxon>Vertebrata</taxon>
        <taxon>Euteleostomi</taxon>
        <taxon>Mammalia</taxon>
        <taxon>Eutheria</taxon>
        <taxon>Euarchontoglires</taxon>
        <taxon>Glires</taxon>
        <taxon>Rodentia</taxon>
        <taxon>Sciuromorpha</taxon>
        <taxon>Sciuridae</taxon>
        <taxon>Xerinae</taxon>
        <taxon>Marmotini</taxon>
        <taxon>Marmota</taxon>
    </lineage>
</organism>
<sequence length="526" mass="57693">MAVHGSRLLLQLLTPFPLSGGSSGEGSRSWSYHCPPHAATAWACLSCALELPASPTALTPDLNPPPLAEHGTSLFTEALSTRGASDSGDRTCRVFLKHSRTASGGDTSRGLEVPGPEGRRTVQNDISLGRVRPPDVTDVLVPQVETTQRVRSELEDSGHQEDGVDVSLTLVSAPVTRVEVKEKFDGPTRLDRHAERVNSRCRVTESHECLTDRRRDAHADDQVRRRDNQCPSDTDTGKETLTKDAWDQTNTEDSGTIVEKRRLGHRSSPDSPPKVTPPWSSTRTRPAPTHRYTRDTPTKGGEPVVPPPVFREAQTAPLLVLRPTHGLLADRRPLRNPSHPGGPPSGPPSSRERSPGLSRQENENFLYCYDPHHMSLLVKTPVCRRHRRSVSCVNLWKSCHLKRSASPVRNSRVTEQTRPAPLKIVSQVSPPDVRKSVRGDPRTRVGGSTTNHCRRHGCPRVAPTTPSSTPGTPTDTAGGQDPPLLDHDDNGRAGPTTRSSVHVEGCRTDDGTQSRTPRFEKIFQFR</sequence>
<keyword evidence="4" id="KW-1185">Reference proteome</keyword>
<feature type="region of interest" description="Disordered" evidence="1">
    <location>
        <begin position="330"/>
        <end position="359"/>
    </location>
</feature>
<keyword evidence="2" id="KW-0732">Signal</keyword>
<dbReference type="EMBL" id="CABDUW010000681">
    <property type="protein sequence ID" value="VTJ73426.1"/>
    <property type="molecule type" value="Genomic_DNA"/>
</dbReference>
<evidence type="ECO:0000313" key="4">
    <source>
        <dbReference type="Proteomes" id="UP000335636"/>
    </source>
</evidence>
<dbReference type="AlphaFoldDB" id="A0A5E4BVY3"/>
<comment type="caution">
    <text evidence="3">The sequence shown here is derived from an EMBL/GenBank/DDBJ whole genome shotgun (WGS) entry which is preliminary data.</text>
</comment>
<reference evidence="3" key="1">
    <citation type="submission" date="2019-04" db="EMBL/GenBank/DDBJ databases">
        <authorList>
            <person name="Alioto T."/>
            <person name="Alioto T."/>
        </authorList>
    </citation>
    <scope>NUCLEOTIDE SEQUENCE [LARGE SCALE GENOMIC DNA]</scope>
</reference>
<dbReference type="Proteomes" id="UP000335636">
    <property type="component" value="Unassembled WGS sequence"/>
</dbReference>
<feature type="region of interest" description="Disordered" evidence="1">
    <location>
        <begin position="217"/>
        <end position="309"/>
    </location>
</feature>
<feature type="compositionally biased region" description="Basic and acidic residues" evidence="1">
    <location>
        <begin position="235"/>
        <end position="246"/>
    </location>
</feature>
<name>A0A5E4BVY3_MARMO</name>
<gene>
    <name evidence="3" type="ORF">MONAX_5E015861</name>
</gene>
<evidence type="ECO:0000313" key="3">
    <source>
        <dbReference type="EMBL" id="VTJ73426.1"/>
    </source>
</evidence>
<feature type="region of interest" description="Disordered" evidence="1">
    <location>
        <begin position="429"/>
        <end position="518"/>
    </location>
</feature>
<feature type="compositionally biased region" description="Basic and acidic residues" evidence="1">
    <location>
        <begin position="504"/>
        <end position="518"/>
    </location>
</feature>
<evidence type="ECO:0000256" key="1">
    <source>
        <dbReference type="SAM" id="MobiDB-lite"/>
    </source>
</evidence>
<evidence type="ECO:0000256" key="2">
    <source>
        <dbReference type="SAM" id="SignalP"/>
    </source>
</evidence>
<accession>A0A5E4BVY3</accession>
<proteinExistence type="predicted"/>
<feature type="compositionally biased region" description="Basic and acidic residues" evidence="1">
    <location>
        <begin position="432"/>
        <end position="443"/>
    </location>
</feature>
<feature type="compositionally biased region" description="Low complexity" evidence="1">
    <location>
        <begin position="462"/>
        <end position="483"/>
    </location>
</feature>
<feature type="compositionally biased region" description="Basic and acidic residues" evidence="1">
    <location>
        <begin position="217"/>
        <end position="228"/>
    </location>
</feature>
<feature type="region of interest" description="Disordered" evidence="1">
    <location>
        <begin position="101"/>
        <end position="121"/>
    </location>
</feature>